<organism evidence="5 6">
    <name type="scientific">Oryza sativa subsp. japonica</name>
    <name type="common">Rice</name>
    <dbReference type="NCBI Taxonomy" id="39947"/>
    <lineage>
        <taxon>Eukaryota</taxon>
        <taxon>Viridiplantae</taxon>
        <taxon>Streptophyta</taxon>
        <taxon>Embryophyta</taxon>
        <taxon>Tracheophyta</taxon>
        <taxon>Spermatophyta</taxon>
        <taxon>Magnoliopsida</taxon>
        <taxon>Liliopsida</taxon>
        <taxon>Poales</taxon>
        <taxon>Poaceae</taxon>
        <taxon>BOP clade</taxon>
        <taxon>Oryzoideae</taxon>
        <taxon>Oryzeae</taxon>
        <taxon>Oryzinae</taxon>
        <taxon>Oryza</taxon>
        <taxon>Oryza sativa</taxon>
    </lineage>
</organism>
<keyword evidence="2" id="KW-0472">Membrane</keyword>
<dbReference type="EMBL" id="AP004636">
    <property type="protein sequence ID" value="BAC99578.1"/>
    <property type="molecule type" value="Genomic_DNA"/>
</dbReference>
<keyword evidence="2" id="KW-1133">Transmembrane helix</keyword>
<dbReference type="InterPro" id="IPR004146">
    <property type="entry name" value="DC1"/>
</dbReference>
<reference evidence="4" key="1">
    <citation type="submission" date="2001-07" db="EMBL/GenBank/DDBJ databases">
        <title>Oryza sativa nipponbare(GA3) genomic DNA, chromosome 8, BAC clone:OJ1118_A03.</title>
        <authorList>
            <person name="Sasaki T."/>
            <person name="Matsumoto T."/>
            <person name="Yamamoto K."/>
        </authorList>
    </citation>
    <scope>NUCLEOTIDE SEQUENCE</scope>
</reference>
<dbReference type="InterPro" id="IPR046349">
    <property type="entry name" value="C1-like_sf"/>
</dbReference>
<accession>Q6ZBD4</accession>
<sequence length="839" mass="92161">MKVKSDKDAPAPAEIRGHPFHPAHKLKLITADDAGAGRFVCDGCKELGGAGCARYECEEAGCDFDLHAPCALAPDVLPAGRALFKGGAASFVLLHEPPPTAAPDDGDVRVCDACGDDVRGFVYHCFDRDLDLHPCCAHLPGRVALGGAAFELSSGGTAPRRCLLCTEEGSRPHLRRNYWTYSSDDLDGEAVHLHVACVKRMAYESSRAGSSSSHRTDGGGGGRNMPVIRAPVQAAVALRKKNGRPRSKLKKLLKIVVFVLRVIAGVLFGDPTAMAVAVVGLVFPNVMGTRRRASAGMCDWCLSDATVVVGNKPTRGHLRRPSGTRNHSLWSIEEGERRRRPVVASRRAEHSTMRDYQRFARAVAAVAAAAGRHLPDDAVISDISRSLSSRAAHRLAAACPRWRAILSQPTFLCRHLSPRPLAGERPRALIVQPRKLGFTHLSLVAVDPADELAVHVPIRNKYKRPTRLYHESHRRSFIPNASAADEPLPEQEPDRFADHLAPGLEVVDADDDDDHVAFFERTVPALDISIVAAHGRLLLARGRSCYYVCDPAANRWVELPPSTLPPEHGINSGLHYDDLDDDASSGTGRLDFTVVLIGCRHRRVVVETFTSATGRWETKELPEQGTQGLARSVGGGPASPGIHVGGCFYWLTHRRNRGRILRYDVAGGRVTVVREPARAEGSIGRAERSLGSTGGRLRMCAFDVRDDSDESGSPYPHDGGVGVHGVWVMTTDDGVAAPAWRRVHEATVDDVGFYYFHMLFERERPVDFAGACGDFVVLDDSGYKLWRYDYLESGDNRRVELWNLNNPKDDNLRDLYERNQVSYVFEELYDRYHVFPFFG</sequence>
<proteinExistence type="predicted"/>
<dbReference type="Pfam" id="PF03107">
    <property type="entry name" value="C1_2"/>
    <property type="match status" value="1"/>
</dbReference>
<gene>
    <name evidence="4" type="ORF">OJ1118_A03.31</name>
    <name evidence="5" type="ORF">P0685B10.21</name>
</gene>
<evidence type="ECO:0000256" key="2">
    <source>
        <dbReference type="SAM" id="Phobius"/>
    </source>
</evidence>
<protein>
    <recommendedName>
        <fullName evidence="3">DC1 domain-containing protein</fullName>
    </recommendedName>
</protein>
<dbReference type="SUPFAM" id="SSF57889">
    <property type="entry name" value="Cysteine-rich domain"/>
    <property type="match status" value="2"/>
</dbReference>
<evidence type="ECO:0000256" key="1">
    <source>
        <dbReference type="ARBA" id="ARBA00022737"/>
    </source>
</evidence>
<dbReference type="AlphaFoldDB" id="Q6ZBD4"/>
<name>Q6ZBD4_ORYSJ</name>
<keyword evidence="1" id="KW-0677">Repeat</keyword>
<dbReference type="Proteomes" id="UP000000763">
    <property type="component" value="Chromosome 8"/>
</dbReference>
<dbReference type="PANTHER" id="PTHR46477">
    <property type="entry name" value="CYSTEINE/HISTIDINE-RICH C1 DOMAIN FAMILY PROTEIN"/>
    <property type="match status" value="1"/>
</dbReference>
<keyword evidence="2" id="KW-0812">Transmembrane</keyword>
<evidence type="ECO:0000313" key="4">
    <source>
        <dbReference type="EMBL" id="BAC99367.1"/>
    </source>
</evidence>
<reference evidence="6" key="3">
    <citation type="journal article" date="2005" name="Nature">
        <title>The map-based sequence of the rice genome.</title>
        <authorList>
            <consortium name="International rice genome sequencing project (IRGSP)"/>
            <person name="Matsumoto T."/>
            <person name="Wu J."/>
            <person name="Kanamori H."/>
            <person name="Katayose Y."/>
            <person name="Fujisawa M."/>
            <person name="Namiki N."/>
            <person name="Mizuno H."/>
            <person name="Yamamoto K."/>
            <person name="Antonio B.A."/>
            <person name="Baba T."/>
            <person name="Sakata K."/>
            <person name="Nagamura Y."/>
            <person name="Aoki H."/>
            <person name="Arikawa K."/>
            <person name="Arita K."/>
            <person name="Bito T."/>
            <person name="Chiden Y."/>
            <person name="Fujitsuka N."/>
            <person name="Fukunaka R."/>
            <person name="Hamada M."/>
            <person name="Harada C."/>
            <person name="Hayashi A."/>
            <person name="Hijishita S."/>
            <person name="Honda M."/>
            <person name="Hosokawa S."/>
            <person name="Ichikawa Y."/>
            <person name="Idonuma A."/>
            <person name="Iijima M."/>
            <person name="Ikeda M."/>
            <person name="Ikeno M."/>
            <person name="Ito K."/>
            <person name="Ito S."/>
            <person name="Ito T."/>
            <person name="Ito Y."/>
            <person name="Ito Y."/>
            <person name="Iwabuchi A."/>
            <person name="Kamiya K."/>
            <person name="Karasawa W."/>
            <person name="Kurita K."/>
            <person name="Katagiri S."/>
            <person name="Kikuta A."/>
            <person name="Kobayashi H."/>
            <person name="Kobayashi N."/>
            <person name="Machita K."/>
            <person name="Maehara T."/>
            <person name="Masukawa M."/>
            <person name="Mizubayashi T."/>
            <person name="Mukai Y."/>
            <person name="Nagasaki H."/>
            <person name="Nagata Y."/>
            <person name="Naito S."/>
            <person name="Nakashima M."/>
            <person name="Nakama Y."/>
            <person name="Nakamichi Y."/>
            <person name="Nakamura M."/>
            <person name="Meguro A."/>
            <person name="Negishi M."/>
            <person name="Ohta I."/>
            <person name="Ohta T."/>
            <person name="Okamoto M."/>
            <person name="Ono N."/>
            <person name="Saji S."/>
            <person name="Sakaguchi M."/>
            <person name="Sakai K."/>
            <person name="Shibata M."/>
            <person name="Shimokawa T."/>
            <person name="Song J."/>
            <person name="Takazaki Y."/>
            <person name="Terasawa K."/>
            <person name="Tsugane M."/>
            <person name="Tsuji K."/>
            <person name="Ueda S."/>
            <person name="Waki K."/>
            <person name="Yamagata H."/>
            <person name="Yamamoto M."/>
            <person name="Yamamoto S."/>
            <person name="Yamane H."/>
            <person name="Yoshiki S."/>
            <person name="Yoshihara R."/>
            <person name="Yukawa K."/>
            <person name="Zhong H."/>
            <person name="Yano M."/>
            <person name="Yuan Q."/>
            <person name="Ouyang S."/>
            <person name="Liu J."/>
            <person name="Jones K.M."/>
            <person name="Gansberger K."/>
            <person name="Moffat K."/>
            <person name="Hill J."/>
            <person name="Bera J."/>
            <person name="Fadrosh D."/>
            <person name="Jin S."/>
            <person name="Johri S."/>
            <person name="Kim M."/>
            <person name="Overton L."/>
            <person name="Reardon M."/>
            <person name="Tsitrin T."/>
            <person name="Vuong H."/>
            <person name="Weaver B."/>
            <person name="Ciecko A."/>
            <person name="Tallon L."/>
            <person name="Jackson J."/>
            <person name="Pai G."/>
            <person name="Aken S.V."/>
            <person name="Utterback T."/>
            <person name="Reidmuller S."/>
            <person name="Feldblyum T."/>
            <person name="Hsiao J."/>
            <person name="Zismann V."/>
            <person name="Iobst S."/>
            <person name="de Vazeille A.R."/>
            <person name="Buell C.R."/>
            <person name="Ying K."/>
            <person name="Li Y."/>
            <person name="Lu T."/>
            <person name="Huang Y."/>
            <person name="Zhao Q."/>
            <person name="Feng Q."/>
            <person name="Zhang L."/>
            <person name="Zhu J."/>
            <person name="Weng Q."/>
            <person name="Mu J."/>
            <person name="Lu Y."/>
            <person name="Fan D."/>
            <person name="Liu Y."/>
            <person name="Guan J."/>
            <person name="Zhang Y."/>
            <person name="Yu S."/>
            <person name="Liu X."/>
            <person name="Zhang Y."/>
            <person name="Hong G."/>
            <person name="Han B."/>
            <person name="Choisne N."/>
            <person name="Demange N."/>
            <person name="Orjeda G."/>
            <person name="Samain S."/>
            <person name="Cattolico L."/>
            <person name="Pelletier E."/>
            <person name="Couloux A."/>
            <person name="Segurens B."/>
            <person name="Wincker P."/>
            <person name="D'Hont A."/>
            <person name="Scarpelli C."/>
            <person name="Weissenbach J."/>
            <person name="Salanoubat M."/>
            <person name="Quetier F."/>
            <person name="Yu Y."/>
            <person name="Kim H.R."/>
            <person name="Rambo T."/>
            <person name="Currie J."/>
            <person name="Collura K."/>
            <person name="Luo M."/>
            <person name="Yang T."/>
            <person name="Ammiraju J.S.S."/>
            <person name="Engler F."/>
            <person name="Soderlund C."/>
            <person name="Wing R.A."/>
            <person name="Palmer L.E."/>
            <person name="de la Bastide M."/>
            <person name="Spiegel L."/>
            <person name="Nascimento L."/>
            <person name="Zutavern T."/>
            <person name="O'Shaughnessy A."/>
            <person name="Dike S."/>
            <person name="Dedhia N."/>
            <person name="Preston R."/>
            <person name="Balija V."/>
            <person name="McCombie W.R."/>
            <person name="Chow T."/>
            <person name="Chen H."/>
            <person name="Chung M."/>
            <person name="Chen C."/>
            <person name="Shaw J."/>
            <person name="Wu H."/>
            <person name="Hsiao K."/>
            <person name="Chao Y."/>
            <person name="Chu M."/>
            <person name="Cheng C."/>
            <person name="Hour A."/>
            <person name="Lee P."/>
            <person name="Lin S."/>
            <person name="Lin Y."/>
            <person name="Liou J."/>
            <person name="Liu S."/>
            <person name="Hsing Y."/>
            <person name="Raghuvanshi S."/>
            <person name="Mohanty A."/>
            <person name="Bharti A.K."/>
            <person name="Gaur A."/>
            <person name="Gupta V."/>
            <person name="Kumar D."/>
            <person name="Ravi V."/>
            <person name="Vij S."/>
            <person name="Kapur A."/>
            <person name="Khurana P."/>
            <person name="Khurana P."/>
            <person name="Khurana J.P."/>
            <person name="Tyagi A.K."/>
            <person name="Gaikwad K."/>
            <person name="Singh A."/>
            <person name="Dalal V."/>
            <person name="Srivastava S."/>
            <person name="Dixit A."/>
            <person name="Pal A.K."/>
            <person name="Ghazi I.A."/>
            <person name="Yadav M."/>
            <person name="Pandit A."/>
            <person name="Bhargava A."/>
            <person name="Sureshbabu K."/>
            <person name="Batra K."/>
            <person name="Sharma T.R."/>
            <person name="Mohapatra T."/>
            <person name="Singh N.K."/>
            <person name="Messing J."/>
            <person name="Nelson A.B."/>
            <person name="Fuks G."/>
            <person name="Kavchok S."/>
            <person name="Keizer G."/>
            <person name="Linton E."/>
            <person name="Llaca V."/>
            <person name="Song R."/>
            <person name="Tanyolac B."/>
            <person name="Young S."/>
            <person name="Ho-Il K."/>
            <person name="Hahn J.H."/>
            <person name="Sangsakoo G."/>
            <person name="Vanavichit A."/>
            <person name="de Mattos Luiz.A.T."/>
            <person name="Zimmer P.D."/>
            <person name="Malone G."/>
            <person name="Dellagostin O."/>
            <person name="de Oliveira A.C."/>
            <person name="Bevan M."/>
            <person name="Bancroft I."/>
            <person name="Minx P."/>
            <person name="Cordum H."/>
            <person name="Wilson R."/>
            <person name="Cheng Z."/>
            <person name="Jin W."/>
            <person name="Jiang J."/>
            <person name="Leong S.A."/>
            <person name="Iwama H."/>
            <person name="Gojobori T."/>
            <person name="Itoh T."/>
            <person name="Niimura Y."/>
            <person name="Fujii Y."/>
            <person name="Habara T."/>
            <person name="Sakai H."/>
            <person name="Sato Y."/>
            <person name="Wilson G."/>
            <person name="Kumar K."/>
            <person name="McCouch S."/>
            <person name="Juretic N."/>
            <person name="Hoen D."/>
            <person name="Wright S."/>
            <person name="Bruskiewich R."/>
            <person name="Bureau T."/>
            <person name="Miyao A."/>
            <person name="Hirochika H."/>
            <person name="Nishikawa T."/>
            <person name="Kadowaki K."/>
            <person name="Sugiura M."/>
            <person name="Burr B."/>
            <person name="Sasaki T."/>
        </authorList>
    </citation>
    <scope>NUCLEOTIDE SEQUENCE [LARGE SCALE GENOMIC DNA]</scope>
    <source>
        <strain evidence="6">cv. Nipponbare</strain>
    </source>
</reference>
<reference evidence="5" key="2">
    <citation type="submission" date="2002-01" db="EMBL/GenBank/DDBJ databases">
        <title>Oryza sativa nipponbare(GA3) genomic DNA, chromosome 8, PAC clone:P0685B10.</title>
        <authorList>
            <person name="Sasaki T."/>
            <person name="Matsumoto T."/>
            <person name="Yamamoto K."/>
        </authorList>
    </citation>
    <scope>NUCLEOTIDE SEQUENCE</scope>
</reference>
<reference evidence="6" key="4">
    <citation type="journal article" date="2008" name="Nucleic Acids Res.">
        <title>The rice annotation project database (RAP-DB): 2008 update.</title>
        <authorList>
            <consortium name="The rice annotation project (RAP)"/>
        </authorList>
    </citation>
    <scope>GENOME REANNOTATION</scope>
    <source>
        <strain evidence="6">cv. Nipponbare</strain>
    </source>
</reference>
<dbReference type="EMBL" id="AP003872">
    <property type="protein sequence ID" value="BAC99367.1"/>
    <property type="molecule type" value="Genomic_DNA"/>
</dbReference>
<evidence type="ECO:0000313" key="6">
    <source>
        <dbReference type="Proteomes" id="UP000000763"/>
    </source>
</evidence>
<dbReference type="PANTHER" id="PTHR46477:SF24">
    <property type="entry name" value="OS08G0404900 PROTEIN"/>
    <property type="match status" value="1"/>
</dbReference>
<feature type="domain" description="DC1" evidence="3">
    <location>
        <begin position="19"/>
        <end position="71"/>
    </location>
</feature>
<feature type="transmembrane region" description="Helical" evidence="2">
    <location>
        <begin position="255"/>
        <end position="283"/>
    </location>
</feature>
<evidence type="ECO:0000259" key="3">
    <source>
        <dbReference type="Pfam" id="PF03107"/>
    </source>
</evidence>
<evidence type="ECO:0000313" key="5">
    <source>
        <dbReference type="EMBL" id="BAC99578.1"/>
    </source>
</evidence>